<dbReference type="Proteomes" id="UP000299102">
    <property type="component" value="Unassembled WGS sequence"/>
</dbReference>
<sequence>MFGKKITKYHKEREGVSNDRLELVQTRSGAGARCRGGRDPGIKCEHGAYALMGRAGAPPLARPSCKHP</sequence>
<protein>
    <submittedName>
        <fullName evidence="1">Uncharacterized protein</fullName>
    </submittedName>
</protein>
<keyword evidence="2" id="KW-1185">Reference proteome</keyword>
<dbReference type="EMBL" id="BGZK01000391">
    <property type="protein sequence ID" value="GBP41012.1"/>
    <property type="molecule type" value="Genomic_DNA"/>
</dbReference>
<evidence type="ECO:0000313" key="1">
    <source>
        <dbReference type="EMBL" id="GBP41012.1"/>
    </source>
</evidence>
<comment type="caution">
    <text evidence="1">The sequence shown here is derived from an EMBL/GenBank/DDBJ whole genome shotgun (WGS) entry which is preliminary data.</text>
</comment>
<name>A0A4C1VRJ2_EUMVA</name>
<organism evidence="1 2">
    <name type="scientific">Eumeta variegata</name>
    <name type="common">Bagworm moth</name>
    <name type="synonym">Eumeta japonica</name>
    <dbReference type="NCBI Taxonomy" id="151549"/>
    <lineage>
        <taxon>Eukaryota</taxon>
        <taxon>Metazoa</taxon>
        <taxon>Ecdysozoa</taxon>
        <taxon>Arthropoda</taxon>
        <taxon>Hexapoda</taxon>
        <taxon>Insecta</taxon>
        <taxon>Pterygota</taxon>
        <taxon>Neoptera</taxon>
        <taxon>Endopterygota</taxon>
        <taxon>Lepidoptera</taxon>
        <taxon>Glossata</taxon>
        <taxon>Ditrysia</taxon>
        <taxon>Tineoidea</taxon>
        <taxon>Psychidae</taxon>
        <taxon>Oiketicinae</taxon>
        <taxon>Eumeta</taxon>
    </lineage>
</organism>
<gene>
    <name evidence="1" type="ORF">EVAR_82972_1</name>
</gene>
<dbReference type="AlphaFoldDB" id="A0A4C1VRJ2"/>
<proteinExistence type="predicted"/>
<reference evidence="1 2" key="1">
    <citation type="journal article" date="2019" name="Commun. Biol.">
        <title>The bagworm genome reveals a unique fibroin gene that provides high tensile strength.</title>
        <authorList>
            <person name="Kono N."/>
            <person name="Nakamura H."/>
            <person name="Ohtoshi R."/>
            <person name="Tomita M."/>
            <person name="Numata K."/>
            <person name="Arakawa K."/>
        </authorList>
    </citation>
    <scope>NUCLEOTIDE SEQUENCE [LARGE SCALE GENOMIC DNA]</scope>
</reference>
<accession>A0A4C1VRJ2</accession>
<evidence type="ECO:0000313" key="2">
    <source>
        <dbReference type="Proteomes" id="UP000299102"/>
    </source>
</evidence>